<keyword evidence="3" id="KW-1185">Reference proteome</keyword>
<evidence type="ECO:0000313" key="3">
    <source>
        <dbReference type="Proteomes" id="UP000222126"/>
    </source>
</evidence>
<evidence type="ECO:0000313" key="2">
    <source>
        <dbReference type="EMBL" id="ANS06207.1"/>
    </source>
</evidence>
<dbReference type="Proteomes" id="UP000222126">
    <property type="component" value="Segment"/>
</dbReference>
<organism evidence="2 3">
    <name type="scientific">Phage MedPE-SWcel-C56</name>
    <dbReference type="NCBI Taxonomy" id="1871314"/>
    <lineage>
        <taxon>Viruses</taxon>
        <taxon>Duplodnaviria</taxon>
        <taxon>Heunggongvirae</taxon>
        <taxon>Uroviricota</taxon>
        <taxon>Caudoviricetes</taxon>
        <taxon>Autographivirales</taxon>
        <taxon>Kafavirus</taxon>
        <taxon>Kafavirus SWcelC56</taxon>
    </lineage>
</organism>
<protein>
    <submittedName>
        <fullName evidence="2">Uncharacterized protein</fullName>
    </submittedName>
</protein>
<proteinExistence type="predicted"/>
<dbReference type="EMBL" id="KX397280">
    <property type="protein sequence ID" value="ANS06207.1"/>
    <property type="molecule type" value="Genomic_DNA"/>
</dbReference>
<dbReference type="GeneID" id="54976447"/>
<accession>A0A1B1IY32</accession>
<feature type="region of interest" description="Disordered" evidence="1">
    <location>
        <begin position="100"/>
        <end position="120"/>
    </location>
</feature>
<dbReference type="KEGG" id="vg:54976447"/>
<dbReference type="RefSeq" id="YP_009786371.1">
    <property type="nucleotide sequence ID" value="NC_047768.1"/>
</dbReference>
<reference evidence="2 3" key="1">
    <citation type="submission" date="2016-06" db="EMBL/GenBank/DDBJ databases">
        <title>Not all particles are equal: the selective enrichment of particle-associated bacteria from the Mediterranean Sea.</title>
        <authorList>
            <person name="Lopez-Perez M."/>
            <person name="Kimes N.E."/>
            <person name="Haro-Moreno J.M."/>
            <person name="Rodriguez-Valera F."/>
        </authorList>
    </citation>
    <scope>NUCLEOTIDE SEQUENCE [LARGE SCALE GENOMIC DNA]</scope>
</reference>
<name>A0A1B1IY32_9CAUD</name>
<sequence length="120" mass="12554">MTKNPFDFADLSDIAETNPELAKKVANSNQDKIDAVVAMFVAGAAAGATTLTIAQLAVVAIRTSVDLPAAATVRTYIKAAIEQGTLKKVTRQSYALADAEVEADETADEEDVDPLADDLG</sequence>
<evidence type="ECO:0000256" key="1">
    <source>
        <dbReference type="SAM" id="MobiDB-lite"/>
    </source>
</evidence>